<proteinExistence type="predicted"/>
<evidence type="ECO:0000256" key="2">
    <source>
        <dbReference type="SAM" id="Phobius"/>
    </source>
</evidence>
<keyword evidence="2" id="KW-1133">Transmembrane helix</keyword>
<keyword evidence="2" id="KW-0812">Transmembrane</keyword>
<feature type="compositionally biased region" description="Acidic residues" evidence="1">
    <location>
        <begin position="103"/>
        <end position="123"/>
    </location>
</feature>
<dbReference type="AlphaFoldDB" id="A0A0U5C8J7"/>
<keyword evidence="2" id="KW-0472">Membrane</keyword>
<sequence>MTVTLHGLCYETLPSHPVSTACDGEWTSIATTTTTVSTTYMLNGTTRTGQVVIPATDSVYPLPITAPTTTFAAEETGDLVAVRMQGVLVLMHRESDIDVGSTDSDEATGSESESEEPGEEVGDTTEANVAIARFYTGASHWGQIWGMLGVLGVSALLGVGLLVHV</sequence>
<name>A0A0U5C8J7_ASPCI</name>
<dbReference type="EMBL" id="CDMC01000004">
    <property type="protein sequence ID" value="CEL04969.1"/>
    <property type="molecule type" value="Genomic_DNA"/>
</dbReference>
<keyword evidence="4" id="KW-1185">Reference proteome</keyword>
<feature type="region of interest" description="Disordered" evidence="1">
    <location>
        <begin position="98"/>
        <end position="123"/>
    </location>
</feature>
<evidence type="ECO:0000313" key="3">
    <source>
        <dbReference type="EMBL" id="CEL04969.1"/>
    </source>
</evidence>
<organism evidence="3 4">
    <name type="scientific">Aspergillus calidoustus</name>
    <dbReference type="NCBI Taxonomy" id="454130"/>
    <lineage>
        <taxon>Eukaryota</taxon>
        <taxon>Fungi</taxon>
        <taxon>Dikarya</taxon>
        <taxon>Ascomycota</taxon>
        <taxon>Pezizomycotina</taxon>
        <taxon>Eurotiomycetes</taxon>
        <taxon>Eurotiomycetidae</taxon>
        <taxon>Eurotiales</taxon>
        <taxon>Aspergillaceae</taxon>
        <taxon>Aspergillus</taxon>
        <taxon>Aspergillus subgen. Nidulantes</taxon>
    </lineage>
</organism>
<reference evidence="4" key="1">
    <citation type="journal article" date="2016" name="Genome Announc.">
        <title>Draft genome sequences of fungus Aspergillus calidoustus.</title>
        <authorList>
            <person name="Horn F."/>
            <person name="Linde J."/>
            <person name="Mattern D.J."/>
            <person name="Walther G."/>
            <person name="Guthke R."/>
            <person name="Scherlach K."/>
            <person name="Martin K."/>
            <person name="Brakhage A.A."/>
            <person name="Petzke L."/>
            <person name="Valiante V."/>
        </authorList>
    </citation>
    <scope>NUCLEOTIDE SEQUENCE [LARGE SCALE GENOMIC DNA]</scope>
    <source>
        <strain evidence="4">SF006504</strain>
    </source>
</reference>
<evidence type="ECO:0000313" key="4">
    <source>
        <dbReference type="Proteomes" id="UP000054771"/>
    </source>
</evidence>
<accession>A0A0U5C8J7</accession>
<evidence type="ECO:0000256" key="1">
    <source>
        <dbReference type="SAM" id="MobiDB-lite"/>
    </source>
</evidence>
<protein>
    <submittedName>
        <fullName evidence="3">Uncharacterized protein</fullName>
    </submittedName>
</protein>
<dbReference type="Proteomes" id="UP000054771">
    <property type="component" value="Unassembled WGS sequence"/>
</dbReference>
<feature type="transmembrane region" description="Helical" evidence="2">
    <location>
        <begin position="144"/>
        <end position="163"/>
    </location>
</feature>
<gene>
    <name evidence="3" type="ORF">ASPCAL06091</name>
</gene>